<gene>
    <name evidence="2" type="ORF">EV665_102381</name>
</gene>
<protein>
    <submittedName>
        <fullName evidence="2">CelD/BcsL family acetyltransferase involved in cellulose biosynthesis</fullName>
    </submittedName>
</protein>
<dbReference type="Gene3D" id="3.40.630.30">
    <property type="match status" value="1"/>
</dbReference>
<sequence>MGAMQLHFQIMPSERDLARGDPAPAAERDHKRPPMPLSIRLHERMEPVEACWRALETDNTLSLHQSYDWCRAWVESRACRLLIIEGCSGGRTHLLLPFEIVRRGPIRIARFLAAPFSNINTGLYSRDFRALAAPPRLRQALETVRSQLARHCDIFLLENMPLDWRGETSPFSDLSAVLNQNAAFQIELFADFERTLQQVNARRRRKKFRASERRLMALGGYEHIIAEAGAESRALLETFFQQKAARFDAMGLPDVFRNEDTRDFFRRLVSVPEADGSYPLQLHAVRLKGENEGRIAAIAGLSRKGDHVICQFGSIEDTIAADASPGEFLFYLAIRKLCGEGVRLFDFGIGDQPYKRSWCTMETRQHDLLWPTTMAGATVAALHRAKTGAKRLIKQNPQIYAFLQRLRSGRAAPAPTD</sequence>
<dbReference type="InterPro" id="IPR038740">
    <property type="entry name" value="BioF2-like_GNAT_dom"/>
</dbReference>
<proteinExistence type="predicted"/>
<evidence type="ECO:0000259" key="1">
    <source>
        <dbReference type="Pfam" id="PF13480"/>
    </source>
</evidence>
<organism evidence="2 3">
    <name type="scientific">Shinella granuli</name>
    <dbReference type="NCBI Taxonomy" id="323621"/>
    <lineage>
        <taxon>Bacteria</taxon>
        <taxon>Pseudomonadati</taxon>
        <taxon>Pseudomonadota</taxon>
        <taxon>Alphaproteobacteria</taxon>
        <taxon>Hyphomicrobiales</taxon>
        <taxon>Rhizobiaceae</taxon>
        <taxon>Shinella</taxon>
    </lineage>
</organism>
<dbReference type="Pfam" id="PF13480">
    <property type="entry name" value="Acetyltransf_6"/>
    <property type="match status" value="1"/>
</dbReference>
<dbReference type="EMBL" id="SLVX01000002">
    <property type="protein sequence ID" value="TCN47860.1"/>
    <property type="molecule type" value="Genomic_DNA"/>
</dbReference>
<dbReference type="Proteomes" id="UP000295351">
    <property type="component" value="Unassembled WGS sequence"/>
</dbReference>
<comment type="caution">
    <text evidence="2">The sequence shown here is derived from an EMBL/GenBank/DDBJ whole genome shotgun (WGS) entry which is preliminary data.</text>
</comment>
<feature type="domain" description="BioF2-like acetyltransferase" evidence="1">
    <location>
        <begin position="202"/>
        <end position="356"/>
    </location>
</feature>
<keyword evidence="2" id="KW-0808">Transferase</keyword>
<reference evidence="2 3" key="1">
    <citation type="submission" date="2019-03" db="EMBL/GenBank/DDBJ databases">
        <title>Genomic Encyclopedia of Type Strains, Phase IV (KMG-IV): sequencing the most valuable type-strain genomes for metagenomic binning, comparative biology and taxonomic classification.</title>
        <authorList>
            <person name="Goeker M."/>
        </authorList>
    </citation>
    <scope>NUCLEOTIDE SEQUENCE [LARGE SCALE GENOMIC DNA]</scope>
    <source>
        <strain evidence="2 3">DSM 18401</strain>
    </source>
</reference>
<evidence type="ECO:0000313" key="2">
    <source>
        <dbReference type="EMBL" id="TCN47860.1"/>
    </source>
</evidence>
<dbReference type="AlphaFoldDB" id="A0A4V2RJE0"/>
<accession>A0A4V2RJE0</accession>
<name>A0A4V2RJE0_SHIGR</name>
<evidence type="ECO:0000313" key="3">
    <source>
        <dbReference type="Proteomes" id="UP000295351"/>
    </source>
</evidence>
<dbReference type="SUPFAM" id="SSF55729">
    <property type="entry name" value="Acyl-CoA N-acyltransferases (Nat)"/>
    <property type="match status" value="1"/>
</dbReference>
<dbReference type="RefSeq" id="WP_245507644.1">
    <property type="nucleotide sequence ID" value="NZ_BAABEI010000012.1"/>
</dbReference>
<keyword evidence="3" id="KW-1185">Reference proteome</keyword>
<dbReference type="GO" id="GO:0016740">
    <property type="term" value="F:transferase activity"/>
    <property type="evidence" value="ECO:0007669"/>
    <property type="project" value="UniProtKB-KW"/>
</dbReference>
<dbReference type="InterPro" id="IPR016181">
    <property type="entry name" value="Acyl_CoA_acyltransferase"/>
</dbReference>